<feature type="transmembrane region" description="Helical" evidence="5">
    <location>
        <begin position="219"/>
        <end position="237"/>
    </location>
</feature>
<dbReference type="Pfam" id="PF00892">
    <property type="entry name" value="EamA"/>
    <property type="match status" value="2"/>
</dbReference>
<feature type="transmembrane region" description="Helical" evidence="5">
    <location>
        <begin position="190"/>
        <end position="207"/>
    </location>
</feature>
<dbReference type="InterPro" id="IPR000620">
    <property type="entry name" value="EamA_dom"/>
</dbReference>
<dbReference type="SUPFAM" id="SSF103481">
    <property type="entry name" value="Multidrug resistance efflux transporter EmrE"/>
    <property type="match status" value="2"/>
</dbReference>
<feature type="transmembrane region" description="Helical" evidence="5">
    <location>
        <begin position="282"/>
        <end position="300"/>
    </location>
</feature>
<feature type="domain" description="EamA" evidence="6">
    <location>
        <begin position="8"/>
        <end position="141"/>
    </location>
</feature>
<dbReference type="STRING" id="252514.A3224_04835"/>
<dbReference type="EMBL" id="CP014864">
    <property type="protein sequence ID" value="AMX01996.1"/>
    <property type="molecule type" value="Genomic_DNA"/>
</dbReference>
<feature type="transmembrane region" description="Helical" evidence="5">
    <location>
        <begin position="159"/>
        <end position="178"/>
    </location>
</feature>
<evidence type="ECO:0000256" key="2">
    <source>
        <dbReference type="ARBA" id="ARBA00022692"/>
    </source>
</evidence>
<keyword evidence="2 5" id="KW-0812">Transmembrane</keyword>
<dbReference type="InterPro" id="IPR050638">
    <property type="entry name" value="AA-Vitamin_Transporters"/>
</dbReference>
<evidence type="ECO:0000256" key="4">
    <source>
        <dbReference type="ARBA" id="ARBA00023136"/>
    </source>
</evidence>
<reference evidence="8" key="1">
    <citation type="submission" date="2016-03" db="EMBL/GenBank/DDBJ databases">
        <authorList>
            <person name="Lee Y.-S."/>
            <person name="Choi Y.-L."/>
        </authorList>
    </citation>
    <scope>NUCLEOTIDE SEQUENCE [LARGE SCALE GENOMIC DNA]</scope>
    <source>
        <strain evidence="8">DAU221</strain>
    </source>
</reference>
<evidence type="ECO:0000256" key="1">
    <source>
        <dbReference type="ARBA" id="ARBA00004141"/>
    </source>
</evidence>
<keyword evidence="3 5" id="KW-1133">Transmembrane helix</keyword>
<gene>
    <name evidence="7" type="ORF">A3224_04835</name>
</gene>
<keyword evidence="4 5" id="KW-0472">Membrane</keyword>
<dbReference type="Proteomes" id="UP000076077">
    <property type="component" value="Chromosome"/>
</dbReference>
<name>A0A143HKI3_MICTH</name>
<feature type="transmembrane region" description="Helical" evidence="5">
    <location>
        <begin position="69"/>
        <end position="89"/>
    </location>
</feature>
<feature type="transmembrane region" description="Helical" evidence="5">
    <location>
        <begin position="129"/>
        <end position="147"/>
    </location>
</feature>
<dbReference type="GO" id="GO:0016020">
    <property type="term" value="C:membrane"/>
    <property type="evidence" value="ECO:0007669"/>
    <property type="project" value="UniProtKB-SubCell"/>
</dbReference>
<dbReference type="KEGG" id="mthd:A3224_04835"/>
<evidence type="ECO:0000256" key="5">
    <source>
        <dbReference type="SAM" id="Phobius"/>
    </source>
</evidence>
<dbReference type="RefSeq" id="WP_067152133.1">
    <property type="nucleotide sequence ID" value="NZ_CP014864.1"/>
</dbReference>
<feature type="transmembrane region" description="Helical" evidence="5">
    <location>
        <begin position="249"/>
        <end position="270"/>
    </location>
</feature>
<dbReference type="InterPro" id="IPR037185">
    <property type="entry name" value="EmrE-like"/>
</dbReference>
<feature type="transmembrane region" description="Helical" evidence="5">
    <location>
        <begin position="95"/>
        <end position="120"/>
    </location>
</feature>
<feature type="transmembrane region" description="Helical" evidence="5">
    <location>
        <begin position="39"/>
        <end position="57"/>
    </location>
</feature>
<dbReference type="AlphaFoldDB" id="A0A143HKI3"/>
<comment type="subcellular location">
    <subcellularLocation>
        <location evidence="1">Membrane</location>
        <topology evidence="1">Multi-pass membrane protein</topology>
    </subcellularLocation>
</comment>
<evidence type="ECO:0000256" key="3">
    <source>
        <dbReference type="ARBA" id="ARBA00022989"/>
    </source>
</evidence>
<feature type="domain" description="EamA" evidence="6">
    <location>
        <begin position="160"/>
        <end position="298"/>
    </location>
</feature>
<evidence type="ECO:0000313" key="7">
    <source>
        <dbReference type="EMBL" id="AMX01996.1"/>
    </source>
</evidence>
<organism evidence="7 8">
    <name type="scientific">Microbulbifer thermotolerans</name>
    <dbReference type="NCBI Taxonomy" id="252514"/>
    <lineage>
        <taxon>Bacteria</taxon>
        <taxon>Pseudomonadati</taxon>
        <taxon>Pseudomonadota</taxon>
        <taxon>Gammaproteobacteria</taxon>
        <taxon>Cellvibrionales</taxon>
        <taxon>Microbulbiferaceae</taxon>
        <taxon>Microbulbifer</taxon>
    </lineage>
</organism>
<protein>
    <recommendedName>
        <fullName evidence="6">EamA domain-containing protein</fullName>
    </recommendedName>
</protein>
<evidence type="ECO:0000313" key="8">
    <source>
        <dbReference type="Proteomes" id="UP000076077"/>
    </source>
</evidence>
<dbReference type="PANTHER" id="PTHR32322:SF9">
    <property type="entry name" value="AMINO-ACID METABOLITE EFFLUX PUMP-RELATED"/>
    <property type="match status" value="1"/>
</dbReference>
<accession>A0A143HKI3</accession>
<feature type="transmembrane region" description="Helical" evidence="5">
    <location>
        <begin position="9"/>
        <end position="27"/>
    </location>
</feature>
<dbReference type="PANTHER" id="PTHR32322">
    <property type="entry name" value="INNER MEMBRANE TRANSPORTER"/>
    <property type="match status" value="1"/>
</dbReference>
<dbReference type="OrthoDB" id="8479066at2"/>
<sequence>MHQSNWKIGLPLALITAFMWGLLPIALKGLLDTISATTATWYRFVGAALLAGGYYGWSRRLNLRQLFGSALLPFTLLAVGGLLTNYLTYATGLNYITAGASQIVIQLAPLMLLVSSVLWLGENFSPRQWLGVIMVAAGLPLFFNQRLPQLLSGAGGDYLLGLGFIVVAAIGWAVYGYNQKKILRHAASQNLLVLIYITGTLCFLPMADPLSVSRLNGLEWALLVFLTANTLIAYGAFSKALANWEASRVSATLALVPLITLALAALIGALWPGYIEVEPLNWISWLGAAAVACGSLLAAVGKGQRRHSDQGTSD</sequence>
<dbReference type="GeneID" id="76607375"/>
<evidence type="ECO:0000259" key="6">
    <source>
        <dbReference type="Pfam" id="PF00892"/>
    </source>
</evidence>
<keyword evidence="8" id="KW-1185">Reference proteome</keyword>
<proteinExistence type="predicted"/>